<keyword evidence="2 12" id="KW-0813">Transport</keyword>
<dbReference type="PROSITE" id="PS01156">
    <property type="entry name" value="TONB_DEPENDENT_REC_2"/>
    <property type="match status" value="1"/>
</dbReference>
<keyword evidence="19" id="KW-0675">Receptor</keyword>
<evidence type="ECO:0000256" key="6">
    <source>
        <dbReference type="ARBA" id="ARBA00022729"/>
    </source>
</evidence>
<keyword evidence="5 12" id="KW-0812">Transmembrane</keyword>
<evidence type="ECO:0000256" key="15">
    <source>
        <dbReference type="SAM" id="MobiDB-lite"/>
    </source>
</evidence>
<evidence type="ECO:0000256" key="12">
    <source>
        <dbReference type="PROSITE-ProRule" id="PRU01360"/>
    </source>
</evidence>
<keyword evidence="8" id="KW-0406">Ion transport</keyword>
<dbReference type="AlphaFoldDB" id="A0A372DPZ5"/>
<evidence type="ECO:0000256" key="3">
    <source>
        <dbReference type="ARBA" id="ARBA00022452"/>
    </source>
</evidence>
<evidence type="ECO:0000256" key="8">
    <source>
        <dbReference type="ARBA" id="ARBA00023065"/>
    </source>
</evidence>
<keyword evidence="9 14" id="KW-0798">TonB box</keyword>
<feature type="domain" description="TonB-dependent receptor-like beta-barrel" evidence="17">
    <location>
        <begin position="325"/>
        <end position="755"/>
    </location>
</feature>
<evidence type="ECO:0000256" key="1">
    <source>
        <dbReference type="ARBA" id="ARBA00004571"/>
    </source>
</evidence>
<evidence type="ECO:0000256" key="4">
    <source>
        <dbReference type="ARBA" id="ARBA00022496"/>
    </source>
</evidence>
<organism evidence="19 20">
    <name type="scientific">Cognatiluteimonas weifangensis</name>
    <dbReference type="NCBI Taxonomy" id="2303539"/>
    <lineage>
        <taxon>Bacteria</taxon>
        <taxon>Pseudomonadati</taxon>
        <taxon>Pseudomonadota</taxon>
        <taxon>Gammaproteobacteria</taxon>
        <taxon>Lysobacterales</taxon>
        <taxon>Lysobacteraceae</taxon>
        <taxon>Cognatiluteimonas</taxon>
    </lineage>
</organism>
<dbReference type="PANTHER" id="PTHR32552:SF81">
    <property type="entry name" value="TONB-DEPENDENT OUTER MEMBRANE RECEPTOR"/>
    <property type="match status" value="1"/>
</dbReference>
<feature type="compositionally biased region" description="Low complexity" evidence="15">
    <location>
        <begin position="31"/>
        <end position="66"/>
    </location>
</feature>
<comment type="caution">
    <text evidence="19">The sequence shown here is derived from an EMBL/GenBank/DDBJ whole genome shotgun (WGS) entry which is preliminary data.</text>
</comment>
<evidence type="ECO:0000256" key="11">
    <source>
        <dbReference type="ARBA" id="ARBA00023237"/>
    </source>
</evidence>
<feature type="short sequence motif" description="TonB C-terminal box" evidence="13">
    <location>
        <begin position="771"/>
        <end position="788"/>
    </location>
</feature>
<proteinExistence type="inferred from homology"/>
<keyword evidence="3 12" id="KW-1134">Transmembrane beta strand</keyword>
<feature type="signal peptide" evidence="16">
    <location>
        <begin position="1"/>
        <end position="24"/>
    </location>
</feature>
<evidence type="ECO:0000259" key="17">
    <source>
        <dbReference type="Pfam" id="PF00593"/>
    </source>
</evidence>
<keyword evidence="10 12" id="KW-0472">Membrane</keyword>
<gene>
    <name evidence="19" type="ORF">D0Y53_03765</name>
</gene>
<feature type="domain" description="TonB-dependent receptor plug" evidence="18">
    <location>
        <begin position="83"/>
        <end position="193"/>
    </location>
</feature>
<evidence type="ECO:0000256" key="2">
    <source>
        <dbReference type="ARBA" id="ARBA00022448"/>
    </source>
</evidence>
<comment type="subcellular location">
    <subcellularLocation>
        <location evidence="1 12">Cell outer membrane</location>
        <topology evidence="1 12">Multi-pass membrane protein</topology>
    </subcellularLocation>
</comment>
<protein>
    <submittedName>
        <fullName evidence="19">TonB-dependent receptor</fullName>
    </submittedName>
</protein>
<dbReference type="GO" id="GO:0006826">
    <property type="term" value="P:iron ion transport"/>
    <property type="evidence" value="ECO:0007669"/>
    <property type="project" value="UniProtKB-KW"/>
</dbReference>
<dbReference type="SUPFAM" id="SSF56935">
    <property type="entry name" value="Porins"/>
    <property type="match status" value="1"/>
</dbReference>
<dbReference type="EMBL" id="QVPD01000003">
    <property type="protein sequence ID" value="RFP61625.1"/>
    <property type="molecule type" value="Genomic_DNA"/>
</dbReference>
<keyword evidence="11 12" id="KW-0998">Cell outer membrane</keyword>
<dbReference type="InterPro" id="IPR012910">
    <property type="entry name" value="Plug_dom"/>
</dbReference>
<dbReference type="GO" id="GO:0009279">
    <property type="term" value="C:cell outer membrane"/>
    <property type="evidence" value="ECO:0007669"/>
    <property type="project" value="UniProtKB-SubCell"/>
</dbReference>
<dbReference type="Pfam" id="PF00593">
    <property type="entry name" value="TonB_dep_Rec_b-barrel"/>
    <property type="match status" value="1"/>
</dbReference>
<evidence type="ECO:0000313" key="19">
    <source>
        <dbReference type="EMBL" id="RFP61625.1"/>
    </source>
</evidence>
<dbReference type="Pfam" id="PF07715">
    <property type="entry name" value="Plug"/>
    <property type="match status" value="1"/>
</dbReference>
<dbReference type="Gene3D" id="2.40.170.20">
    <property type="entry name" value="TonB-dependent receptor, beta-barrel domain"/>
    <property type="match status" value="1"/>
</dbReference>
<keyword evidence="4" id="KW-0410">Iron transport</keyword>
<evidence type="ECO:0000256" key="13">
    <source>
        <dbReference type="PROSITE-ProRule" id="PRU10144"/>
    </source>
</evidence>
<dbReference type="InterPro" id="IPR010917">
    <property type="entry name" value="TonB_rcpt_CS"/>
</dbReference>
<evidence type="ECO:0000256" key="5">
    <source>
        <dbReference type="ARBA" id="ARBA00022692"/>
    </source>
</evidence>
<name>A0A372DPZ5_9GAMM</name>
<dbReference type="InterPro" id="IPR036942">
    <property type="entry name" value="Beta-barrel_TonB_sf"/>
</dbReference>
<dbReference type="OrthoDB" id="127311at2"/>
<evidence type="ECO:0000256" key="16">
    <source>
        <dbReference type="SAM" id="SignalP"/>
    </source>
</evidence>
<evidence type="ECO:0000256" key="7">
    <source>
        <dbReference type="ARBA" id="ARBA00023004"/>
    </source>
</evidence>
<dbReference type="Proteomes" id="UP000262917">
    <property type="component" value="Unassembled WGS sequence"/>
</dbReference>
<feature type="region of interest" description="Disordered" evidence="15">
    <location>
        <begin position="31"/>
        <end position="67"/>
    </location>
</feature>
<evidence type="ECO:0000259" key="18">
    <source>
        <dbReference type="Pfam" id="PF07715"/>
    </source>
</evidence>
<feature type="chain" id="PRO_5016654428" evidence="16">
    <location>
        <begin position="25"/>
        <end position="788"/>
    </location>
</feature>
<dbReference type="PROSITE" id="PS52016">
    <property type="entry name" value="TONB_DEPENDENT_REC_3"/>
    <property type="match status" value="1"/>
</dbReference>
<evidence type="ECO:0000313" key="20">
    <source>
        <dbReference type="Proteomes" id="UP000262917"/>
    </source>
</evidence>
<accession>A0A372DPZ5</accession>
<keyword evidence="6 16" id="KW-0732">Signal</keyword>
<evidence type="ECO:0000256" key="9">
    <source>
        <dbReference type="ARBA" id="ARBA00023077"/>
    </source>
</evidence>
<dbReference type="InterPro" id="IPR039426">
    <property type="entry name" value="TonB-dep_rcpt-like"/>
</dbReference>
<evidence type="ECO:0000256" key="14">
    <source>
        <dbReference type="RuleBase" id="RU003357"/>
    </source>
</evidence>
<dbReference type="PANTHER" id="PTHR32552">
    <property type="entry name" value="FERRICHROME IRON RECEPTOR-RELATED"/>
    <property type="match status" value="1"/>
</dbReference>
<sequence length="788" mass="85902">MIRRPSPRLLALAIAALLPCTAFAQSDAAPAAAAAPPAQQAEPQPAENPQAESPQATSQQPAAAEPVTLGAVRVTAERRVQDIQDVPMAITTVDGEKLQVLTSGGDDIRLLSGRLPSLNIESSYGRSFPRFYVRGLGNSDFDLNASQPVSLVYDDVVQENPILKGFPMFDMDSVEMYRGPQGTLFGRNSPAGVIRFSSARPQQEFGGYGRVSYGSYGTANVEGALTGALSSTVSARVSLLHQRRDDWVDNVNNGPGDDLEGYRDTAARLQFLFSPSDTFEALANVHMRRLDGTARVFRAGAIRPGSNDIADGIERDKVSIDAGNEQTLRQVGGSLRMRWDLGRTTLHSITGYESVTDYYSRGDIDGGSIYDQFPPNEPGEALFPAESADGLPSHRQLSQEFRLESNEWGRFDWQAGLFWFDEKIDIDSFSYDGFGGAQNGYAKQHQDNTAWAVFASGDYDLSERLSLRGGLRYTKDEKDFVAERVQGPFGSGPIAPIAVSPSDDDVSWDLSAIYKLSDATNVYARVAKGFRAPSVQGRLMFANAALPADELVTVGQTETVLSWEAGIKSQLWDNRMRIGFALFRYTVDDQQLTAVGGDANVARLVNADKVVGQGAELDLEAYLTPNLLVTLGASYNDTEIDDPDLSVFPCALDVGFSFCGVRDPESSARPGTVLIDGNPLPQAPRHVYNFTARYGIPLGDGELFAYTDWAYRSEASFFLYDSVSFRSQPSTEGGLRLGYNWADGDYEVALFGRNITDEMTAVSGIDFNNLTGMLNEPRTWGLQFSAKF</sequence>
<keyword evidence="20" id="KW-1185">Reference proteome</keyword>
<reference evidence="19 20" key="1">
    <citation type="submission" date="2018-08" db="EMBL/GenBank/DDBJ databases">
        <title>Lysobacter weifangensis sp. nov., a new member of the family 'Xanthomonadaceae', isolated from soil in a farmland.</title>
        <authorList>
            <person name="Zhao H."/>
        </authorList>
    </citation>
    <scope>NUCLEOTIDE SEQUENCE [LARGE SCALE GENOMIC DNA]</scope>
    <source>
        <strain evidence="19 20">WF-2</strain>
    </source>
</reference>
<evidence type="ECO:0000256" key="10">
    <source>
        <dbReference type="ARBA" id="ARBA00023136"/>
    </source>
</evidence>
<keyword evidence="7" id="KW-0408">Iron</keyword>
<comment type="similarity">
    <text evidence="12 14">Belongs to the TonB-dependent receptor family.</text>
</comment>
<dbReference type="InterPro" id="IPR000531">
    <property type="entry name" value="Beta-barrel_TonB"/>
</dbReference>